<dbReference type="AlphaFoldDB" id="A0A0J1KD55"/>
<comment type="caution">
    <text evidence="8">The sequence shown here is derived from an EMBL/GenBank/DDBJ whole genome shotgun (WGS) entry which is preliminary data.</text>
</comment>
<keyword evidence="4 6" id="KW-1133">Transmembrane helix</keyword>
<name>A0A0J1KD55_BACAN</name>
<evidence type="ECO:0000313" key="8">
    <source>
        <dbReference type="EMBL" id="KLV14390.1"/>
    </source>
</evidence>
<evidence type="ECO:0000256" key="2">
    <source>
        <dbReference type="ARBA" id="ARBA00009399"/>
    </source>
</evidence>
<evidence type="ECO:0000313" key="9">
    <source>
        <dbReference type="Proteomes" id="UP000035904"/>
    </source>
</evidence>
<evidence type="ECO:0000256" key="1">
    <source>
        <dbReference type="ARBA" id="ARBA00004141"/>
    </source>
</evidence>
<dbReference type="InterPro" id="IPR007267">
    <property type="entry name" value="GtrA_DPMS_TM"/>
</dbReference>
<dbReference type="InterPro" id="IPR051401">
    <property type="entry name" value="GtrA_CellWall_Glycosyl"/>
</dbReference>
<dbReference type="PATRIC" id="fig|1392.242.peg.4350"/>
<dbReference type="GO" id="GO:0005886">
    <property type="term" value="C:plasma membrane"/>
    <property type="evidence" value="ECO:0007669"/>
    <property type="project" value="TreeGrafter"/>
</dbReference>
<dbReference type="PANTHER" id="PTHR38459">
    <property type="entry name" value="PROPHAGE BACTOPRENOL-LINKED GLUCOSE TRANSLOCASE HOMOLOG"/>
    <property type="match status" value="1"/>
</dbReference>
<feature type="transmembrane region" description="Helical" evidence="6">
    <location>
        <begin position="42"/>
        <end position="58"/>
    </location>
</feature>
<accession>A0A0J1KD55</accession>
<keyword evidence="3 6" id="KW-0812">Transmembrane</keyword>
<keyword evidence="5 6" id="KW-0472">Membrane</keyword>
<dbReference type="Proteomes" id="UP000035904">
    <property type="component" value="Unassembled WGS sequence"/>
</dbReference>
<evidence type="ECO:0000256" key="5">
    <source>
        <dbReference type="ARBA" id="ARBA00023136"/>
    </source>
</evidence>
<protein>
    <submittedName>
        <fullName evidence="8">Teichoic acid glycosylation protein</fullName>
    </submittedName>
</protein>
<gene>
    <name evidence="8" type="ORF">ABW01_27600</name>
</gene>
<dbReference type="EMBL" id="LDPG01000032">
    <property type="protein sequence ID" value="KLV14390.1"/>
    <property type="molecule type" value="Genomic_DNA"/>
</dbReference>
<dbReference type="Pfam" id="PF04138">
    <property type="entry name" value="GtrA_DPMS_TM"/>
    <property type="match status" value="1"/>
</dbReference>
<feature type="transmembrane region" description="Helical" evidence="6">
    <location>
        <begin position="108"/>
        <end position="125"/>
    </location>
</feature>
<evidence type="ECO:0000259" key="7">
    <source>
        <dbReference type="Pfam" id="PF04138"/>
    </source>
</evidence>
<comment type="similarity">
    <text evidence="2">Belongs to the GtrA family.</text>
</comment>
<feature type="domain" description="GtrA/DPMS transmembrane" evidence="7">
    <location>
        <begin position="14"/>
        <end position="131"/>
    </location>
</feature>
<evidence type="ECO:0000256" key="3">
    <source>
        <dbReference type="ARBA" id="ARBA00022692"/>
    </source>
</evidence>
<comment type="subcellular location">
    <subcellularLocation>
        <location evidence="1">Membrane</location>
        <topology evidence="1">Multi-pass membrane protein</topology>
    </subcellularLocation>
</comment>
<reference evidence="8 9" key="1">
    <citation type="submission" date="2015-05" db="EMBL/GenBank/DDBJ databases">
        <title>Whole genome sequence and identification of bacterial endophytes from Costus igneus.</title>
        <authorList>
            <person name="Lee Y.P."/>
            <person name="Gan H.M."/>
            <person name="Eng W."/>
            <person name="Wheatley M.S."/>
            <person name="Caraballo A."/>
            <person name="Polter S."/>
            <person name="Savka M.A."/>
            <person name="Hudson A.O."/>
        </authorList>
    </citation>
    <scope>NUCLEOTIDE SEQUENCE [LARGE SCALE GENOMIC DNA]</scope>
    <source>
        <strain evidence="8 9">RIT375</strain>
    </source>
</reference>
<feature type="transmembrane region" description="Helical" evidence="6">
    <location>
        <begin position="12"/>
        <end position="36"/>
    </location>
</feature>
<dbReference type="PANTHER" id="PTHR38459:SF5">
    <property type="entry name" value="CELL WALL TEICHOIC ACID GLYCOSYLATION PROTEIN GTCA"/>
    <property type="match status" value="1"/>
</dbReference>
<proteinExistence type="inferred from homology"/>
<sequence length="143" mass="16414">MRSVNNKAKEIFNYLLFGGLTTLINIVTYFICATLIGMDYKIATTIAWIVSVLFAYITNKKYVFNSQQTSFAHVVKEFVYFMGFRIVSYFIDIASMIVLIEWLGMNDLVAKIIANVIVVVVNYFASKYIIFKKKTDIENGQNI</sequence>
<evidence type="ECO:0000256" key="4">
    <source>
        <dbReference type="ARBA" id="ARBA00022989"/>
    </source>
</evidence>
<dbReference type="GO" id="GO:0000271">
    <property type="term" value="P:polysaccharide biosynthetic process"/>
    <property type="evidence" value="ECO:0007669"/>
    <property type="project" value="InterPro"/>
</dbReference>
<organism evidence="8 9">
    <name type="scientific">Bacillus anthracis</name>
    <name type="common">anthrax bacterium</name>
    <dbReference type="NCBI Taxonomy" id="1392"/>
    <lineage>
        <taxon>Bacteria</taxon>
        <taxon>Bacillati</taxon>
        <taxon>Bacillota</taxon>
        <taxon>Bacilli</taxon>
        <taxon>Bacillales</taxon>
        <taxon>Bacillaceae</taxon>
        <taxon>Bacillus</taxon>
        <taxon>Bacillus cereus group</taxon>
    </lineage>
</organism>
<feature type="transmembrane region" description="Helical" evidence="6">
    <location>
        <begin position="78"/>
        <end position="102"/>
    </location>
</feature>
<evidence type="ECO:0000256" key="6">
    <source>
        <dbReference type="SAM" id="Phobius"/>
    </source>
</evidence>